<evidence type="ECO:0000313" key="12">
    <source>
        <dbReference type="EMBL" id="AHH15931.1"/>
    </source>
</evidence>
<dbReference type="InterPro" id="IPR016055">
    <property type="entry name" value="A-D-PHexomutase_a/b/a-I/II/III"/>
</dbReference>
<dbReference type="PANTHER" id="PTHR45745">
    <property type="entry name" value="PHOSPHOMANNOMUTASE 45A"/>
    <property type="match status" value="1"/>
</dbReference>
<evidence type="ECO:0000259" key="10">
    <source>
        <dbReference type="Pfam" id="PF02879"/>
    </source>
</evidence>
<feature type="domain" description="Alpha-D-phosphohexomutase alpha/beta/alpha" evidence="9">
    <location>
        <begin position="3"/>
        <end position="138"/>
    </location>
</feature>
<dbReference type="HOGENOM" id="CLU_016950_0_2_11"/>
<name>W5TFB8_9NOCA</name>
<evidence type="ECO:0000313" key="13">
    <source>
        <dbReference type="Proteomes" id="UP000019150"/>
    </source>
</evidence>
<organism evidence="12 13">
    <name type="scientific">Nocardia nova SH22a</name>
    <dbReference type="NCBI Taxonomy" id="1415166"/>
    <lineage>
        <taxon>Bacteria</taxon>
        <taxon>Bacillati</taxon>
        <taxon>Actinomycetota</taxon>
        <taxon>Actinomycetes</taxon>
        <taxon>Mycobacteriales</taxon>
        <taxon>Nocardiaceae</taxon>
        <taxon>Nocardia</taxon>
    </lineage>
</organism>
<dbReference type="eggNOG" id="COG1109">
    <property type="taxonomic scope" value="Bacteria"/>
</dbReference>
<proteinExistence type="inferred from homology"/>
<dbReference type="EMBL" id="CP006850">
    <property type="protein sequence ID" value="AHH15931.1"/>
    <property type="molecule type" value="Genomic_DNA"/>
</dbReference>
<dbReference type="EC" id="5.4.2.8" evidence="12"/>
<feature type="domain" description="Alpha-D-phosphohexomutase alpha/beta/alpha" evidence="10">
    <location>
        <begin position="196"/>
        <end position="281"/>
    </location>
</feature>
<dbReference type="GO" id="GO:0006166">
    <property type="term" value="P:purine ribonucleoside salvage"/>
    <property type="evidence" value="ECO:0007669"/>
    <property type="project" value="TreeGrafter"/>
</dbReference>
<dbReference type="RefSeq" id="WP_025347450.1">
    <property type="nucleotide sequence ID" value="NZ_CP006850.1"/>
</dbReference>
<dbReference type="PROSITE" id="PS00710">
    <property type="entry name" value="PGM_PMM"/>
    <property type="match status" value="1"/>
</dbReference>
<dbReference type="GO" id="GO:0008973">
    <property type="term" value="F:phosphopentomutase activity"/>
    <property type="evidence" value="ECO:0007669"/>
    <property type="project" value="TreeGrafter"/>
</dbReference>
<keyword evidence="6 12" id="KW-0413">Isomerase</keyword>
<dbReference type="InterPro" id="IPR005843">
    <property type="entry name" value="A-D-PHexomutase_C"/>
</dbReference>
<evidence type="ECO:0000256" key="4">
    <source>
        <dbReference type="ARBA" id="ARBA00022723"/>
    </source>
</evidence>
<dbReference type="STRING" id="1415166.NONO_c11240"/>
<dbReference type="Proteomes" id="UP000019150">
    <property type="component" value="Chromosome"/>
</dbReference>
<dbReference type="CDD" id="cd05799">
    <property type="entry name" value="PGM2"/>
    <property type="match status" value="1"/>
</dbReference>
<comment type="similarity">
    <text evidence="2 7">Belongs to the phosphohexose mutase family.</text>
</comment>
<dbReference type="GO" id="GO:0005975">
    <property type="term" value="P:carbohydrate metabolic process"/>
    <property type="evidence" value="ECO:0007669"/>
    <property type="project" value="InterPro"/>
</dbReference>
<dbReference type="Pfam" id="PF00408">
    <property type="entry name" value="PGM_PMM_IV"/>
    <property type="match status" value="1"/>
</dbReference>
<dbReference type="AlphaFoldDB" id="W5TFB8"/>
<gene>
    <name evidence="12" type="ORF">NONO_c11240</name>
</gene>
<dbReference type="GO" id="GO:0004615">
    <property type="term" value="F:phosphomannomutase activity"/>
    <property type="evidence" value="ECO:0007669"/>
    <property type="project" value="UniProtKB-EC"/>
</dbReference>
<dbReference type="SUPFAM" id="SSF53738">
    <property type="entry name" value="Phosphoglucomutase, first 3 domains"/>
    <property type="match status" value="3"/>
</dbReference>
<evidence type="ECO:0000256" key="3">
    <source>
        <dbReference type="ARBA" id="ARBA00022553"/>
    </source>
</evidence>
<evidence type="ECO:0000259" key="9">
    <source>
        <dbReference type="Pfam" id="PF02878"/>
    </source>
</evidence>
<dbReference type="Gene3D" id="3.40.120.10">
    <property type="entry name" value="Alpha-D-Glucose-1,6-Bisphosphate, subunit A, domain 3"/>
    <property type="match status" value="3"/>
</dbReference>
<dbReference type="KEGG" id="nno:NONO_c11240"/>
<dbReference type="OrthoDB" id="9806956at2"/>
<feature type="domain" description="Alpha-D-phosphohexomutase C-terminal" evidence="8">
    <location>
        <begin position="463"/>
        <end position="492"/>
    </location>
</feature>
<dbReference type="InterPro" id="IPR016066">
    <property type="entry name" value="A-D-PHexomutase_CS"/>
</dbReference>
<keyword evidence="5 7" id="KW-0460">Magnesium</keyword>
<dbReference type="GO" id="GO:0000287">
    <property type="term" value="F:magnesium ion binding"/>
    <property type="evidence" value="ECO:0007669"/>
    <property type="project" value="InterPro"/>
</dbReference>
<dbReference type="SUPFAM" id="SSF55957">
    <property type="entry name" value="Phosphoglucomutase, C-terminal domain"/>
    <property type="match status" value="1"/>
</dbReference>
<dbReference type="InterPro" id="IPR036900">
    <property type="entry name" value="A-D-PHexomutase_C_sf"/>
</dbReference>
<dbReference type="InterPro" id="IPR005846">
    <property type="entry name" value="A-D-PHexomutase_a/b/a-III"/>
</dbReference>
<feature type="domain" description="Alpha-D-phosphohexomutase alpha/beta/alpha" evidence="11">
    <location>
        <begin position="294"/>
        <end position="390"/>
    </location>
</feature>
<evidence type="ECO:0000256" key="2">
    <source>
        <dbReference type="ARBA" id="ARBA00010231"/>
    </source>
</evidence>
<dbReference type="InterPro" id="IPR005844">
    <property type="entry name" value="A-D-PHexomutase_a/b/a-I"/>
</dbReference>
<keyword evidence="13" id="KW-1185">Reference proteome</keyword>
<reference evidence="12 13" key="1">
    <citation type="journal article" date="2014" name="Appl. Environ. Microbiol.">
        <title>Insights into the Microbial Degradation of Rubber and Gutta-Percha by Analysis of the Complete Genome of Nocardia nova SH22a.</title>
        <authorList>
            <person name="Luo Q."/>
            <person name="Hiessl S."/>
            <person name="Poehlein A."/>
            <person name="Daniel R."/>
            <person name="Steinbuchel A."/>
        </authorList>
    </citation>
    <scope>NUCLEOTIDE SEQUENCE [LARGE SCALE GENOMIC DNA]</scope>
    <source>
        <strain evidence="12">SH22a</strain>
    </source>
</reference>
<evidence type="ECO:0000256" key="6">
    <source>
        <dbReference type="ARBA" id="ARBA00023235"/>
    </source>
</evidence>
<keyword evidence="3" id="KW-0597">Phosphoprotein</keyword>
<dbReference type="PRINTS" id="PR00509">
    <property type="entry name" value="PGMPMM"/>
</dbReference>
<dbReference type="InterPro" id="IPR005845">
    <property type="entry name" value="A-D-PHexomutase_a/b/a-II"/>
</dbReference>
<dbReference type="PANTHER" id="PTHR45745:SF1">
    <property type="entry name" value="PHOSPHOGLUCOMUTASE 2B-RELATED"/>
    <property type="match status" value="1"/>
</dbReference>
<evidence type="ECO:0000256" key="7">
    <source>
        <dbReference type="RuleBase" id="RU004326"/>
    </source>
</evidence>
<evidence type="ECO:0000259" key="11">
    <source>
        <dbReference type="Pfam" id="PF02880"/>
    </source>
</evidence>
<dbReference type="Gene3D" id="3.30.310.50">
    <property type="entry name" value="Alpha-D-phosphohexomutase, C-terminal domain"/>
    <property type="match status" value="1"/>
</dbReference>
<keyword evidence="4 7" id="KW-0479">Metal-binding</keyword>
<evidence type="ECO:0000256" key="1">
    <source>
        <dbReference type="ARBA" id="ARBA00001946"/>
    </source>
</evidence>
<accession>W5TFB8</accession>
<dbReference type="Pfam" id="PF02880">
    <property type="entry name" value="PGM_PMM_III"/>
    <property type="match status" value="1"/>
</dbReference>
<dbReference type="InterPro" id="IPR005841">
    <property type="entry name" value="Alpha-D-phosphohexomutase_SF"/>
</dbReference>
<evidence type="ECO:0000256" key="5">
    <source>
        <dbReference type="ARBA" id="ARBA00022842"/>
    </source>
</evidence>
<comment type="cofactor">
    <cofactor evidence="1">
        <name>Mg(2+)</name>
        <dbReference type="ChEBI" id="CHEBI:18420"/>
    </cofactor>
</comment>
<dbReference type="Pfam" id="PF02878">
    <property type="entry name" value="PGM_PMM_I"/>
    <property type="match status" value="1"/>
</dbReference>
<dbReference type="PATRIC" id="fig|1415166.3.peg.1139"/>
<protein>
    <submittedName>
        <fullName evidence="12">Phosphomannomutase</fullName>
        <ecNumber evidence="12">5.4.2.8</ecNumber>
    </submittedName>
</protein>
<evidence type="ECO:0000259" key="8">
    <source>
        <dbReference type="Pfam" id="PF00408"/>
    </source>
</evidence>
<dbReference type="Pfam" id="PF02879">
    <property type="entry name" value="PGM_PMM_II"/>
    <property type="match status" value="1"/>
</dbReference>
<sequence>MLRFGTAGLRGPMVDGPDGMNPGTVARASAGVAEWLRGRCLGGGLVLVGRDARHGSAEFAAITAEVFAAAGFSVLALPRPLPTPVLAFAVRELGAVAGVQITASHNPAADNGYKLYLDGGSQLIPPADQEIERCIDAVAEPIPRLAPVAPAPALLSLPADAGPAELGEELLHRYLTRAAAIPDLVGGPADERIIARRRRIRIALTPMHGVGGETAVAALAAAGFPDVRVVGEQFDPDPDFPTVPFPNPEEPDAADLLLKLAAEIDADLAVALDPDADRCALGVRGPQGWRMLRGDETGVLLADYVLRQAKPDALVATTVVSSRLLGALAPARGARYAETLTGFKWLARAGEGLVYAYEEAIGHCVDPAAVRDKDGITAAVAAADLTARLAAAGSGLLETLDGYALEFGLHAGDQVSLRLADTAAAAEVVARLRDTPPDRIAGVPVACTDLSTARGRMRTDALIFTGDGQRLVIRPSGTEPKLKCYLEVVQPVPARERLDEAKEIAAQRLSELRDFCEGL</sequence>